<dbReference type="Pfam" id="PF14113">
    <property type="entry name" value="Tae4"/>
    <property type="match status" value="1"/>
</dbReference>
<proteinExistence type="predicted"/>
<dbReference type="EMBL" id="BQKB01000079">
    <property type="protein sequence ID" value="GJM54238.1"/>
    <property type="molecule type" value="Genomic_DNA"/>
</dbReference>
<evidence type="ECO:0000313" key="3">
    <source>
        <dbReference type="Proteomes" id="UP001207736"/>
    </source>
</evidence>
<reference evidence="1 4" key="1">
    <citation type="submission" date="2021-11" db="EMBL/GenBank/DDBJ databases">
        <title>Draft genome sequence of Capnocytophaga sp. strain KC07075 isolated from cat oral cavity.</title>
        <authorList>
            <person name="Suzuki M."/>
            <person name="Imaoka K."/>
            <person name="Kimura M."/>
            <person name="Morikawa S."/>
            <person name="Maeda K."/>
        </authorList>
    </citation>
    <scope>NUCLEOTIDE SEQUENCE</scope>
    <source>
        <strain evidence="1">KC07075</strain>
        <strain evidence="2 4">KC07079</strain>
    </source>
</reference>
<sequence length="206" mass="23370">MVADNLLYRKFIAIYEEQQSQSIIIKRPKWEDVYNSYPKNEVGDDDISGPEFYKMIYGNRYDTETKLLDKKISLYNGCAGKVSMALTLANFPIRTISGVGGSDFIASEGKMKGKGFISTASKMKKWLDVVWKKDGDYHIDNPESINDLYNLVGDKKGIYLMLAIDSSTFGASGHVTLWTGEADEEYVFGGHHYDESAKSMYFWELK</sequence>
<dbReference type="InterPro" id="IPR025562">
    <property type="entry name" value="Tae4"/>
</dbReference>
<accession>A0AAV5B0B3</accession>
<evidence type="ECO:0008006" key="5">
    <source>
        <dbReference type="Google" id="ProtNLM"/>
    </source>
</evidence>
<dbReference type="Gene3D" id="3.90.1720.70">
    <property type="match status" value="1"/>
</dbReference>
<dbReference type="AlphaFoldDB" id="A0AAV5B0B3"/>
<gene>
    <name evidence="1" type="ORF">RCZ15_25810</name>
    <name evidence="2" type="ORF">RCZ16_25540</name>
</gene>
<organism evidence="1 3">
    <name type="scientific">Capnocytophaga catalasegens</name>
    <dbReference type="NCBI Taxonomy" id="1004260"/>
    <lineage>
        <taxon>Bacteria</taxon>
        <taxon>Pseudomonadati</taxon>
        <taxon>Bacteroidota</taxon>
        <taxon>Flavobacteriia</taxon>
        <taxon>Flavobacteriales</taxon>
        <taxon>Flavobacteriaceae</taxon>
        <taxon>Capnocytophaga</taxon>
    </lineage>
</organism>
<comment type="caution">
    <text evidence="1">The sequence shown here is derived from an EMBL/GenBank/DDBJ whole genome shotgun (WGS) entry which is preliminary data.</text>
</comment>
<protein>
    <recommendedName>
        <fullName evidence="5">Type VI secretion system (T6SS), amidase effector protein 4</fullName>
    </recommendedName>
</protein>
<dbReference type="Proteomes" id="UP001207736">
    <property type="component" value="Unassembled WGS sequence"/>
</dbReference>
<keyword evidence="4" id="KW-1185">Reference proteome</keyword>
<dbReference type="Proteomes" id="UP001208692">
    <property type="component" value="Unassembled WGS sequence"/>
</dbReference>
<name>A0AAV5B0B3_9FLAO</name>
<evidence type="ECO:0000313" key="4">
    <source>
        <dbReference type="Proteomes" id="UP001208692"/>
    </source>
</evidence>
<dbReference type="EMBL" id="BQKA01000075">
    <property type="protein sequence ID" value="GJM51608.1"/>
    <property type="molecule type" value="Genomic_DNA"/>
</dbReference>
<evidence type="ECO:0000313" key="2">
    <source>
        <dbReference type="EMBL" id="GJM54238.1"/>
    </source>
</evidence>
<evidence type="ECO:0000313" key="1">
    <source>
        <dbReference type="EMBL" id="GJM51608.1"/>
    </source>
</evidence>
<dbReference type="RefSeq" id="WP_264847771.1">
    <property type="nucleotide sequence ID" value="NZ_BPMA01000075.1"/>
</dbReference>